<feature type="compositionally biased region" description="Basic and acidic residues" evidence="1">
    <location>
        <begin position="184"/>
        <end position="199"/>
    </location>
</feature>
<dbReference type="RefSeq" id="WP_138488154.1">
    <property type="nucleotide sequence ID" value="NZ_JAFBWU010000003.1"/>
</dbReference>
<dbReference type="AlphaFoldDB" id="A0A9Q2NW31"/>
<dbReference type="Proteomes" id="UP000809440">
    <property type="component" value="Unassembled WGS sequence"/>
</dbReference>
<evidence type="ECO:0000313" key="2">
    <source>
        <dbReference type="EMBL" id="MBM2411785.1"/>
    </source>
</evidence>
<sequence length="212" mass="23008">MVDVMPGRVTLREAGDLSSKDARLFTSAYASDFERHDALESILDPNLPLTPGMTLCGTAPSKGHHSKKKPPPVRLMCLGLDLDPVSELVELFHGAIEGELVAGPVYQIADGSTLQENHPRVLIIGSQAQERLQARDLKLTSILTDVITTCPDMTCVLPDRTITKASELSWIAPEGLPKAVQPHPENRPNNEQIDDRLSAESDTPSDGPEPSF</sequence>
<protein>
    <submittedName>
        <fullName evidence="2">Uncharacterized protein</fullName>
    </submittedName>
</protein>
<dbReference type="Proteomes" id="UP000755667">
    <property type="component" value="Unassembled WGS sequence"/>
</dbReference>
<gene>
    <name evidence="2" type="ORF">JQX41_05700</name>
    <name evidence="3" type="ORF">JQX48_05705</name>
</gene>
<evidence type="ECO:0000313" key="3">
    <source>
        <dbReference type="EMBL" id="MBM2416453.1"/>
    </source>
</evidence>
<proteinExistence type="predicted"/>
<evidence type="ECO:0000256" key="1">
    <source>
        <dbReference type="SAM" id="MobiDB-lite"/>
    </source>
</evidence>
<dbReference type="EMBL" id="JAFBXE010000003">
    <property type="protein sequence ID" value="MBM2411785.1"/>
    <property type="molecule type" value="Genomic_DNA"/>
</dbReference>
<organism evidence="2 4">
    <name type="scientific">Marivita cryptomonadis</name>
    <dbReference type="NCBI Taxonomy" id="505252"/>
    <lineage>
        <taxon>Bacteria</taxon>
        <taxon>Pseudomonadati</taxon>
        <taxon>Pseudomonadota</taxon>
        <taxon>Alphaproteobacteria</taxon>
        <taxon>Rhodobacterales</taxon>
        <taxon>Roseobacteraceae</taxon>
        <taxon>Marivita</taxon>
    </lineage>
</organism>
<comment type="caution">
    <text evidence="2">The sequence shown here is derived from an EMBL/GenBank/DDBJ whole genome shotgun (WGS) entry which is preliminary data.</text>
</comment>
<evidence type="ECO:0000313" key="5">
    <source>
        <dbReference type="Proteomes" id="UP000809440"/>
    </source>
</evidence>
<name>A0A9Q2NW31_9RHOB</name>
<dbReference type="EMBL" id="JAFBXF010000003">
    <property type="protein sequence ID" value="MBM2416453.1"/>
    <property type="molecule type" value="Genomic_DNA"/>
</dbReference>
<keyword evidence="5" id="KW-1185">Reference proteome</keyword>
<reference evidence="2 5" key="1">
    <citation type="submission" date="2021-01" db="EMBL/GenBank/DDBJ databases">
        <title>Diatom-associated Roseobacters Show Island Model of Population Structure.</title>
        <authorList>
            <person name="Qu L."/>
            <person name="Feng X."/>
            <person name="Chen Y."/>
            <person name="Li L."/>
            <person name="Wang X."/>
            <person name="Hu Z."/>
            <person name="Wang H."/>
            <person name="Luo H."/>
        </authorList>
    </citation>
    <scope>NUCLEOTIDE SEQUENCE</scope>
    <source>
        <strain evidence="3 5">CC28-63</strain>
        <strain evidence="2">CC28-69</strain>
    </source>
</reference>
<accession>A0A9Q2NW31</accession>
<evidence type="ECO:0000313" key="4">
    <source>
        <dbReference type="Proteomes" id="UP000755667"/>
    </source>
</evidence>
<feature type="region of interest" description="Disordered" evidence="1">
    <location>
        <begin position="173"/>
        <end position="212"/>
    </location>
</feature>